<comment type="pathway">
    <text evidence="1">Metabolic intermediate biosynthesis; prephenate biosynthesis; prephenate from chorismate: step 1/1.</text>
</comment>
<evidence type="ECO:0000259" key="6">
    <source>
        <dbReference type="PROSITE" id="PS51168"/>
    </source>
</evidence>
<reference evidence="8" key="1">
    <citation type="journal article" date="2019" name="Int. J. Syst. Evol. Microbiol.">
        <title>The Global Catalogue of Microorganisms (GCM) 10K type strain sequencing project: providing services to taxonomists for standard genome sequencing and annotation.</title>
        <authorList>
            <consortium name="The Broad Institute Genomics Platform"/>
            <consortium name="The Broad Institute Genome Sequencing Center for Infectious Disease"/>
            <person name="Wu L."/>
            <person name="Ma J."/>
        </authorList>
    </citation>
    <scope>NUCLEOTIDE SEQUENCE [LARGE SCALE GENOMIC DNA]</scope>
    <source>
        <strain evidence="8">JCM 11136</strain>
    </source>
</reference>
<dbReference type="RefSeq" id="WP_425563930.1">
    <property type="nucleotide sequence ID" value="NZ_BAAAHQ010000004.1"/>
</dbReference>
<dbReference type="PANTHER" id="PTHR38041:SF2">
    <property type="entry name" value="SECRETED CHORISMATE MUTASE"/>
    <property type="match status" value="1"/>
</dbReference>
<evidence type="ECO:0000256" key="5">
    <source>
        <dbReference type="SAM" id="MobiDB-lite"/>
    </source>
</evidence>
<dbReference type="SMART" id="SM00830">
    <property type="entry name" value="CM_2"/>
    <property type="match status" value="1"/>
</dbReference>
<evidence type="ECO:0000313" key="8">
    <source>
        <dbReference type="Proteomes" id="UP001501578"/>
    </source>
</evidence>
<dbReference type="InterPro" id="IPR008240">
    <property type="entry name" value="Chorismate_mutase_periplasmic"/>
</dbReference>
<feature type="domain" description="Chorismate mutase" evidence="6">
    <location>
        <begin position="31"/>
        <end position="124"/>
    </location>
</feature>
<dbReference type="InterPro" id="IPR036979">
    <property type="entry name" value="CM_dom_sf"/>
</dbReference>
<dbReference type="InterPro" id="IPR036263">
    <property type="entry name" value="Chorismate_II_sf"/>
</dbReference>
<dbReference type="EMBL" id="BAAAHQ010000004">
    <property type="protein sequence ID" value="GAA0916975.1"/>
    <property type="molecule type" value="Genomic_DNA"/>
</dbReference>
<dbReference type="PROSITE" id="PS51168">
    <property type="entry name" value="CHORISMATE_MUT_2"/>
    <property type="match status" value="1"/>
</dbReference>
<evidence type="ECO:0000256" key="2">
    <source>
        <dbReference type="ARBA" id="ARBA00012404"/>
    </source>
</evidence>
<sequence>MPAMTVLAPVLVTVTALTNHFPSAASTHPRPTDHRHLTSAQVPTNRHHALIRFVQLSADRLMLAHPVAAAKWITGRPIDDPDRERHLLTSVTERSQRMGLDPTLTTTIFRDQIEAGKLVQRFLHARWSLRPAERPTHAPDLRADIRPRLDRLTPELLESISRSRTLPNCEHHLSRALHHNPPPPHESSSAPSARTTVDGPPEPGPSSVAGPPAPGPSGVQAITDGTSPTRAAPKVIHRLAAFNSAIHRVALFRAVRSVCG</sequence>
<comment type="caution">
    <text evidence="7">The sequence shown here is derived from an EMBL/GenBank/DDBJ whole genome shotgun (WGS) entry which is preliminary data.</text>
</comment>
<feature type="region of interest" description="Disordered" evidence="5">
    <location>
        <begin position="22"/>
        <end position="42"/>
    </location>
</feature>
<keyword evidence="3" id="KW-0732">Signal</keyword>
<evidence type="ECO:0000256" key="3">
    <source>
        <dbReference type="ARBA" id="ARBA00022729"/>
    </source>
</evidence>
<proteinExistence type="predicted"/>
<dbReference type="Gene3D" id="1.20.59.10">
    <property type="entry name" value="Chorismate mutase"/>
    <property type="match status" value="1"/>
</dbReference>
<dbReference type="Pfam" id="PF01817">
    <property type="entry name" value="CM_2"/>
    <property type="match status" value="1"/>
</dbReference>
<evidence type="ECO:0000256" key="1">
    <source>
        <dbReference type="ARBA" id="ARBA00004817"/>
    </source>
</evidence>
<dbReference type="InterPro" id="IPR051331">
    <property type="entry name" value="Chorismate_mutase-related"/>
</dbReference>
<dbReference type="SUPFAM" id="SSF48600">
    <property type="entry name" value="Chorismate mutase II"/>
    <property type="match status" value="1"/>
</dbReference>
<gene>
    <name evidence="7" type="ORF">GCM10009560_12590</name>
</gene>
<dbReference type="NCBIfam" id="TIGR01806">
    <property type="entry name" value="CM_mono2"/>
    <property type="match status" value="1"/>
</dbReference>
<keyword evidence="8" id="KW-1185">Reference proteome</keyword>
<protein>
    <recommendedName>
        <fullName evidence="2">chorismate mutase</fullName>
        <ecNumber evidence="2">5.4.99.5</ecNumber>
    </recommendedName>
</protein>
<feature type="region of interest" description="Disordered" evidence="5">
    <location>
        <begin position="174"/>
        <end position="228"/>
    </location>
</feature>
<organism evidence="7 8">
    <name type="scientific">Nonomuraea longicatena</name>
    <dbReference type="NCBI Taxonomy" id="83682"/>
    <lineage>
        <taxon>Bacteria</taxon>
        <taxon>Bacillati</taxon>
        <taxon>Actinomycetota</taxon>
        <taxon>Actinomycetes</taxon>
        <taxon>Streptosporangiales</taxon>
        <taxon>Streptosporangiaceae</taxon>
        <taxon>Nonomuraea</taxon>
    </lineage>
</organism>
<evidence type="ECO:0000313" key="7">
    <source>
        <dbReference type="EMBL" id="GAA0916975.1"/>
    </source>
</evidence>
<dbReference type="InterPro" id="IPR002701">
    <property type="entry name" value="CM_II_prokaryot"/>
</dbReference>
<dbReference type="Proteomes" id="UP001501578">
    <property type="component" value="Unassembled WGS sequence"/>
</dbReference>
<dbReference type="PANTHER" id="PTHR38041">
    <property type="entry name" value="CHORISMATE MUTASE"/>
    <property type="match status" value="1"/>
</dbReference>
<name>A0ABP3ZBH8_9ACTN</name>
<evidence type="ECO:0000256" key="4">
    <source>
        <dbReference type="ARBA" id="ARBA00023235"/>
    </source>
</evidence>
<keyword evidence="4" id="KW-0413">Isomerase</keyword>
<accession>A0ABP3ZBH8</accession>
<dbReference type="EC" id="5.4.99.5" evidence="2"/>